<dbReference type="PANTHER" id="PTHR13062">
    <property type="entry name" value="COLLAGENASE"/>
    <property type="match status" value="1"/>
</dbReference>
<dbReference type="CDD" id="cd00146">
    <property type="entry name" value="PKD"/>
    <property type="match status" value="3"/>
</dbReference>
<organism evidence="14 15">
    <name type="scientific">Aliikangiella maris</name>
    <dbReference type="NCBI Taxonomy" id="3162458"/>
    <lineage>
        <taxon>Bacteria</taxon>
        <taxon>Pseudomonadati</taxon>
        <taxon>Pseudomonadota</taxon>
        <taxon>Gammaproteobacteria</taxon>
        <taxon>Oceanospirillales</taxon>
        <taxon>Pleioneaceae</taxon>
        <taxon>Aliikangiella</taxon>
    </lineage>
</organism>
<feature type="domain" description="PKD" evidence="13">
    <location>
        <begin position="920"/>
        <end position="1008"/>
    </location>
</feature>
<reference evidence="14 15" key="1">
    <citation type="submission" date="2024-06" db="EMBL/GenBank/DDBJ databases">
        <authorList>
            <person name="Li F."/>
        </authorList>
    </citation>
    <scope>NUCLEOTIDE SEQUENCE [LARGE SCALE GENOMIC DNA]</scope>
    <source>
        <strain evidence="14 15">GXAS 311</strain>
    </source>
</reference>
<dbReference type="Pfam" id="PF00801">
    <property type="entry name" value="PKD"/>
    <property type="match status" value="1"/>
</dbReference>
<dbReference type="NCBIfam" id="TIGR03296">
    <property type="entry name" value="M6dom_TIGR03296"/>
    <property type="match status" value="1"/>
</dbReference>
<evidence type="ECO:0000256" key="4">
    <source>
        <dbReference type="ARBA" id="ARBA00022670"/>
    </source>
</evidence>
<dbReference type="PROSITE" id="PS50093">
    <property type="entry name" value="PKD"/>
    <property type="match status" value="3"/>
</dbReference>
<evidence type="ECO:0000256" key="10">
    <source>
        <dbReference type="ARBA" id="ARBA00023026"/>
    </source>
</evidence>
<comment type="caution">
    <text evidence="14">The sequence shown here is derived from an EMBL/GenBank/DDBJ whole genome shotgun (WGS) entry which is preliminary data.</text>
</comment>
<dbReference type="InterPro" id="IPR008757">
    <property type="entry name" value="Peptidase_M6-like_domain"/>
</dbReference>
<evidence type="ECO:0000256" key="6">
    <source>
        <dbReference type="ARBA" id="ARBA00022729"/>
    </source>
</evidence>
<evidence type="ECO:0000256" key="1">
    <source>
        <dbReference type="ARBA" id="ARBA00001947"/>
    </source>
</evidence>
<keyword evidence="5" id="KW-0479">Metal-binding</keyword>
<dbReference type="SMART" id="SM00089">
    <property type="entry name" value="PKD"/>
    <property type="match status" value="3"/>
</dbReference>
<evidence type="ECO:0000313" key="14">
    <source>
        <dbReference type="EMBL" id="MET1257392.1"/>
    </source>
</evidence>
<comment type="subcellular location">
    <subcellularLocation>
        <location evidence="2">Secreted</location>
    </subcellularLocation>
</comment>
<keyword evidence="10" id="KW-0843">Virulence</keyword>
<evidence type="ECO:0000313" key="15">
    <source>
        <dbReference type="Proteomes" id="UP001548189"/>
    </source>
</evidence>
<evidence type="ECO:0000256" key="12">
    <source>
        <dbReference type="SAM" id="SignalP"/>
    </source>
</evidence>
<name>A0ABV2C0S7_9GAMM</name>
<dbReference type="InterPro" id="IPR048665">
    <property type="entry name" value="InhA-like_VEG"/>
</dbReference>
<feature type="domain" description="PKD" evidence="13">
    <location>
        <begin position="781"/>
        <end position="837"/>
    </location>
</feature>
<dbReference type="InterPro" id="IPR035986">
    <property type="entry name" value="PKD_dom_sf"/>
</dbReference>
<feature type="chain" id="PRO_5047418590" evidence="12">
    <location>
        <begin position="28"/>
        <end position="1029"/>
    </location>
</feature>
<dbReference type="Proteomes" id="UP001548189">
    <property type="component" value="Unassembled WGS sequence"/>
</dbReference>
<dbReference type="Pfam" id="PF20774">
    <property type="entry name" value="InhA-like_VEG"/>
    <property type="match status" value="1"/>
</dbReference>
<keyword evidence="3" id="KW-0964">Secreted</keyword>
<evidence type="ECO:0000256" key="7">
    <source>
        <dbReference type="ARBA" id="ARBA00022801"/>
    </source>
</evidence>
<comment type="cofactor">
    <cofactor evidence="1">
        <name>Zn(2+)</name>
        <dbReference type="ChEBI" id="CHEBI:29105"/>
    </cofactor>
</comment>
<gene>
    <name evidence="14" type="ORF">ABVT43_19805</name>
</gene>
<proteinExistence type="predicted"/>
<evidence type="ECO:0000259" key="13">
    <source>
        <dbReference type="PROSITE" id="PS50093"/>
    </source>
</evidence>
<dbReference type="RefSeq" id="WP_353897976.1">
    <property type="nucleotide sequence ID" value="NZ_JBEVCJ010000055.1"/>
</dbReference>
<protein>
    <submittedName>
        <fullName evidence="14">Immune inhibitor A domain-containing protein</fullName>
    </submittedName>
</protein>
<dbReference type="Pfam" id="PF20773">
    <property type="entry name" value="InhA-like_MAM"/>
    <property type="match status" value="1"/>
</dbReference>
<keyword evidence="15" id="KW-1185">Reference proteome</keyword>
<evidence type="ECO:0000256" key="8">
    <source>
        <dbReference type="ARBA" id="ARBA00022833"/>
    </source>
</evidence>
<dbReference type="Pfam" id="PF18911">
    <property type="entry name" value="PKD_4"/>
    <property type="match status" value="2"/>
</dbReference>
<evidence type="ECO:0000256" key="9">
    <source>
        <dbReference type="ARBA" id="ARBA00022837"/>
    </source>
</evidence>
<sequence length="1029" mass="114346">MLKLKNPLVLVLIGSLAMMLATVPVTSAPAKTINPDIAPKDLGVINEERIIYWLIKRGELSADATEQQKRAAIEAYIGSRVEPPMSIEEIEKQALAIKNATRHSHQLKVARERKKAALSNQLQSKTNAQSVEESVTKKVNVLAIAIDFPDLPHDDNRLTSSDTGMYYNDYSIEHYQQLMFADETYPGPQGQALQSARNYYTQESGGSFDFNGKVYGWVTADNNAAFYGGSGNGANDANPRQLIREALTKAVAKYNINLADYDLDDRWDLDGDGNINEPDGYIDHIMIFHSSMGEDAGGGVLGSDAIWSHRWVVSPYYDIPGTYFEQGNRGYRPWGYTIVPIDAAIGVVSHEFGHDLGLADEYDTNNSVPGSPVADWSIMASGSWVGQIPGSQPVTFGAYARSKLQDWYGGNWVNETKLTLVDLQGGKTFELVDAVNHEGGLNQIKVEIPRSILFRQAPYSGDYQYYSNAGDNLNNRMDFSLTIPEGQNHQLVMQAFWDIEVDWDYAQVLINGQSVAGNLTKARNPLIDSYPDQSQYDISHYLTGKSDSWVALTFDVSEYAGQTVEVSIKYYTDGNTGGYGLFVDDIALLSEASNQYHDGAELEGMANLTGFSRIEALEKLSAQEYYHIQLRSHQGNDSGLSSRRYDPGVVMWFADSGQSNNQSSVHPGRGFASVIDADQNLIQDDYYGIWWTRNQIRDAAFSLYPQQPKAADNHLEPISDFNDIFDYSTPQQPASGVSLPIHGLSMQLLQQANDSSSATIHLNYQAPALTPRFSYQINDWKVTFNNNSYGGNGWKTYQWDFGDGEISHAASPTHQFAMGGLHTIKLTAIDQDGNAVTIFEQIQLAGPAFTLTKQNLTIFLTDTSSQLSTKAVYAWDFGDGVGQSSEQSPTYTYAEPGTYLIKLTTTDGDKSQTAQMMVTVTNPPVASFTYEVKGLTVVFTDTSQYGAGELQYHWDFGEKVKQIRRRGKKPKRPNATSNLQSPIHTYRDDEYFKVILTVTDQEGRSDTTAMWINLDDVDNDDNEDERDDD</sequence>
<keyword evidence="11" id="KW-0482">Metalloprotease</keyword>
<evidence type="ECO:0000256" key="11">
    <source>
        <dbReference type="ARBA" id="ARBA00023049"/>
    </source>
</evidence>
<keyword evidence="6 12" id="KW-0732">Signal</keyword>
<dbReference type="EMBL" id="JBEVCJ010000055">
    <property type="protein sequence ID" value="MET1257392.1"/>
    <property type="molecule type" value="Genomic_DNA"/>
</dbReference>
<keyword evidence="9" id="KW-0106">Calcium</keyword>
<dbReference type="InterPro" id="IPR022409">
    <property type="entry name" value="PKD/Chitinase_dom"/>
</dbReference>
<dbReference type="SUPFAM" id="SSF49299">
    <property type="entry name" value="PKD domain"/>
    <property type="match status" value="3"/>
</dbReference>
<keyword evidence="4" id="KW-0645">Protease</keyword>
<accession>A0ABV2C0S7</accession>
<keyword evidence="8" id="KW-0862">Zinc</keyword>
<dbReference type="Gene3D" id="2.60.40.10">
    <property type="entry name" value="Immunoglobulins"/>
    <property type="match status" value="3"/>
</dbReference>
<evidence type="ECO:0000256" key="2">
    <source>
        <dbReference type="ARBA" id="ARBA00004613"/>
    </source>
</evidence>
<dbReference type="InterPro" id="IPR013783">
    <property type="entry name" value="Ig-like_fold"/>
</dbReference>
<keyword evidence="7" id="KW-0378">Hydrolase</keyword>
<dbReference type="Pfam" id="PF05547">
    <property type="entry name" value="Peptidase_M6"/>
    <property type="match status" value="1"/>
</dbReference>
<evidence type="ECO:0000256" key="3">
    <source>
        <dbReference type="ARBA" id="ARBA00022525"/>
    </source>
</evidence>
<dbReference type="SUPFAM" id="SSF55486">
    <property type="entry name" value="Metalloproteases ('zincins'), catalytic domain"/>
    <property type="match status" value="1"/>
</dbReference>
<evidence type="ECO:0000256" key="5">
    <source>
        <dbReference type="ARBA" id="ARBA00022723"/>
    </source>
</evidence>
<feature type="signal peptide" evidence="12">
    <location>
        <begin position="1"/>
        <end position="27"/>
    </location>
</feature>
<feature type="domain" description="PKD" evidence="13">
    <location>
        <begin position="855"/>
        <end position="921"/>
    </location>
</feature>
<dbReference type="PANTHER" id="PTHR13062:SF12">
    <property type="entry name" value="ALPHA-2-MACROGLOBULIN DOMAIN-CONTAINING PROTEIN"/>
    <property type="match status" value="1"/>
</dbReference>
<dbReference type="InterPro" id="IPR000601">
    <property type="entry name" value="PKD_dom"/>
</dbReference>